<dbReference type="PANTHER" id="PTHR37338:SF1">
    <property type="entry name" value="SPERMATOGENESIS-ASSOCIATED PROTEIN 32"/>
    <property type="match status" value="1"/>
</dbReference>
<reference evidence="2" key="1">
    <citation type="submission" date="2025-08" db="UniProtKB">
        <authorList>
            <consortium name="Ensembl"/>
        </authorList>
    </citation>
    <scope>IDENTIFICATION</scope>
</reference>
<feature type="compositionally biased region" description="Basic and acidic residues" evidence="1">
    <location>
        <begin position="181"/>
        <end position="192"/>
    </location>
</feature>
<dbReference type="GO" id="GO:0003779">
    <property type="term" value="F:actin binding"/>
    <property type="evidence" value="ECO:0007669"/>
    <property type="project" value="TreeGrafter"/>
</dbReference>
<evidence type="ECO:0000256" key="1">
    <source>
        <dbReference type="SAM" id="MobiDB-lite"/>
    </source>
</evidence>
<evidence type="ECO:0000313" key="2">
    <source>
        <dbReference type="Ensembl" id="ENSPSMP00000021603.1"/>
    </source>
</evidence>
<dbReference type="InterPro" id="IPR029297">
    <property type="entry name" value="SPATA32"/>
</dbReference>
<feature type="region of interest" description="Disordered" evidence="1">
    <location>
        <begin position="275"/>
        <end position="316"/>
    </location>
</feature>
<dbReference type="AlphaFoldDB" id="A0A8C8ZNT4"/>
<gene>
    <name evidence="2" type="primary">SPATA32</name>
</gene>
<feature type="compositionally biased region" description="Acidic residues" evidence="1">
    <location>
        <begin position="57"/>
        <end position="69"/>
    </location>
</feature>
<feature type="region of interest" description="Disordered" evidence="1">
    <location>
        <begin position="173"/>
        <end position="195"/>
    </location>
</feature>
<feature type="compositionally biased region" description="Acidic residues" evidence="1">
    <location>
        <begin position="33"/>
        <end position="46"/>
    </location>
</feature>
<dbReference type="GeneTree" id="ENSGT00390000006879"/>
<keyword evidence="3" id="KW-1185">Reference proteome</keyword>
<dbReference type="Pfam" id="PF15310">
    <property type="entry name" value="VAD1-2"/>
    <property type="match status" value="1"/>
</dbReference>
<accession>A0A8C8ZNT4</accession>
<proteinExistence type="predicted"/>
<sequence>MGLTGANGFPCCDQKSVEIVDMRDDLNQHPVQEEEEKIELEEELLEQEPPPKANLDLDLEPDPDPDPVPELELMALLKSELQPAPTPEAERAKWKVTNGNEDLGTQGYRIESVHPYIEGLPMLHNFRPWSVSSNTSYLSSLGERPVPTDHRSIPVQTSKHLFWANKFTQASEHSLQQETNEQLHKSSTDKTTSHQHYVPTNTLCSKKHFHASTVHTALPATSSQPPPSAHLSSSSLSPAIGLAELINFASSLALASSSKTDLPSLEHRIKAKLQKPVEPLTQPVRPATNQQELEKHKETLPKKPPKARELQKTWSQEGKSFSHPYLDFSKLGNKRTTIEGEVKLLQSPATSPDQLQGAKENSVPGTKKGNPLLLQIHFKLSSPSTPEQ</sequence>
<protein>
    <submittedName>
        <fullName evidence="2">Spermatosis associated 32</fullName>
    </submittedName>
</protein>
<dbReference type="GO" id="GO:0048471">
    <property type="term" value="C:perinuclear region of cytoplasm"/>
    <property type="evidence" value="ECO:0007669"/>
    <property type="project" value="TreeGrafter"/>
</dbReference>
<feature type="region of interest" description="Disordered" evidence="1">
    <location>
        <begin position="23"/>
        <end position="69"/>
    </location>
</feature>
<name>A0A8C8ZNT4_PROSS</name>
<evidence type="ECO:0000313" key="3">
    <source>
        <dbReference type="Proteomes" id="UP000694414"/>
    </source>
</evidence>
<feature type="region of interest" description="Disordered" evidence="1">
    <location>
        <begin position="339"/>
        <end position="388"/>
    </location>
</feature>
<organism evidence="2 3">
    <name type="scientific">Prolemur simus</name>
    <name type="common">Greater bamboo lemur</name>
    <name type="synonym">Hapalemur simus</name>
    <dbReference type="NCBI Taxonomy" id="1328070"/>
    <lineage>
        <taxon>Eukaryota</taxon>
        <taxon>Metazoa</taxon>
        <taxon>Chordata</taxon>
        <taxon>Craniata</taxon>
        <taxon>Vertebrata</taxon>
        <taxon>Euteleostomi</taxon>
        <taxon>Mammalia</taxon>
        <taxon>Eutheria</taxon>
        <taxon>Euarchontoglires</taxon>
        <taxon>Primates</taxon>
        <taxon>Strepsirrhini</taxon>
        <taxon>Lemuriformes</taxon>
        <taxon>Lemuridae</taxon>
        <taxon>Prolemur</taxon>
    </lineage>
</organism>
<dbReference type="Proteomes" id="UP000694414">
    <property type="component" value="Unplaced"/>
</dbReference>
<feature type="compositionally biased region" description="Basic and acidic residues" evidence="1">
    <location>
        <begin position="292"/>
        <end position="311"/>
    </location>
</feature>
<dbReference type="Ensembl" id="ENSPSMT00000025045.1">
    <property type="protein sequence ID" value="ENSPSMP00000021603.1"/>
    <property type="gene ID" value="ENSPSMG00000015263.1"/>
</dbReference>
<dbReference type="GO" id="GO:0007283">
    <property type="term" value="P:spermatogenesis"/>
    <property type="evidence" value="ECO:0007669"/>
    <property type="project" value="InterPro"/>
</dbReference>
<dbReference type="PANTHER" id="PTHR37338">
    <property type="entry name" value="SPERMATOGENESIS-ASSOCIATED PROTEIN 32"/>
    <property type="match status" value="1"/>
</dbReference>
<reference evidence="2" key="2">
    <citation type="submission" date="2025-09" db="UniProtKB">
        <authorList>
            <consortium name="Ensembl"/>
        </authorList>
    </citation>
    <scope>IDENTIFICATION</scope>
</reference>